<evidence type="ECO:0000313" key="3">
    <source>
        <dbReference type="Proteomes" id="UP000054007"/>
    </source>
</evidence>
<dbReference type="PANTHER" id="PTHR28523">
    <property type="entry name" value="CYTOCHROME C OXIDASE ASSEMBLY FACTOR 1"/>
    <property type="match status" value="1"/>
</dbReference>
<accession>A0A0D7B7E7</accession>
<dbReference type="InterPro" id="IPR042432">
    <property type="entry name" value="Coa1_fungi"/>
</dbReference>
<evidence type="ECO:0000313" key="2">
    <source>
        <dbReference type="EMBL" id="KIY66402.1"/>
    </source>
</evidence>
<dbReference type="OrthoDB" id="2100652at2759"/>
<proteinExistence type="predicted"/>
<dbReference type="EMBL" id="KN880556">
    <property type="protein sequence ID" value="KIY66402.1"/>
    <property type="molecule type" value="Genomic_DNA"/>
</dbReference>
<keyword evidence="1" id="KW-0472">Membrane</keyword>
<feature type="transmembrane region" description="Helical" evidence="1">
    <location>
        <begin position="62"/>
        <end position="83"/>
    </location>
</feature>
<protein>
    <submittedName>
        <fullName evidence="2">DUF1783-domain-containing protein</fullName>
    </submittedName>
</protein>
<dbReference type="GO" id="GO:0033617">
    <property type="term" value="P:mitochondrial respiratory chain complex IV assembly"/>
    <property type="evidence" value="ECO:0007669"/>
    <property type="project" value="InterPro"/>
</dbReference>
<reference evidence="2 3" key="1">
    <citation type="journal article" date="2015" name="Fungal Genet. Biol.">
        <title>Evolution of novel wood decay mechanisms in Agaricales revealed by the genome sequences of Fistulina hepatica and Cylindrobasidium torrendii.</title>
        <authorList>
            <person name="Floudas D."/>
            <person name="Held B.W."/>
            <person name="Riley R."/>
            <person name="Nagy L.G."/>
            <person name="Koehler G."/>
            <person name="Ransdell A.S."/>
            <person name="Younus H."/>
            <person name="Chow J."/>
            <person name="Chiniquy J."/>
            <person name="Lipzen A."/>
            <person name="Tritt A."/>
            <person name="Sun H."/>
            <person name="Haridas S."/>
            <person name="LaButti K."/>
            <person name="Ohm R.A."/>
            <person name="Kues U."/>
            <person name="Blanchette R.A."/>
            <person name="Grigoriev I.V."/>
            <person name="Minto R.E."/>
            <person name="Hibbett D.S."/>
        </authorList>
    </citation>
    <scope>NUCLEOTIDE SEQUENCE [LARGE SCALE GENOMIC DNA]</scope>
    <source>
        <strain evidence="2 3">FP15055 ss-10</strain>
    </source>
</reference>
<gene>
    <name evidence="2" type="ORF">CYLTODRAFT_423488</name>
</gene>
<dbReference type="Pfam" id="PF08695">
    <property type="entry name" value="Coa1"/>
    <property type="match status" value="1"/>
</dbReference>
<organism evidence="2 3">
    <name type="scientific">Cylindrobasidium torrendii FP15055 ss-10</name>
    <dbReference type="NCBI Taxonomy" id="1314674"/>
    <lineage>
        <taxon>Eukaryota</taxon>
        <taxon>Fungi</taxon>
        <taxon>Dikarya</taxon>
        <taxon>Basidiomycota</taxon>
        <taxon>Agaricomycotina</taxon>
        <taxon>Agaricomycetes</taxon>
        <taxon>Agaricomycetidae</taxon>
        <taxon>Agaricales</taxon>
        <taxon>Marasmiineae</taxon>
        <taxon>Physalacriaceae</taxon>
        <taxon>Cylindrobasidium</taxon>
    </lineage>
</organism>
<dbReference type="GO" id="GO:0005743">
    <property type="term" value="C:mitochondrial inner membrane"/>
    <property type="evidence" value="ECO:0007669"/>
    <property type="project" value="TreeGrafter"/>
</dbReference>
<evidence type="ECO:0000256" key="1">
    <source>
        <dbReference type="SAM" id="Phobius"/>
    </source>
</evidence>
<keyword evidence="1" id="KW-1133">Transmembrane helix</keyword>
<keyword evidence="3" id="KW-1185">Reference proteome</keyword>
<dbReference type="Proteomes" id="UP000054007">
    <property type="component" value="Unassembled WGS sequence"/>
</dbReference>
<name>A0A0D7B7E7_9AGAR</name>
<dbReference type="AlphaFoldDB" id="A0A0D7B7E7"/>
<sequence length="190" mass="21309">MNTLIRRVAFAPIARPRTLCAYSTYVRKPPPPPTEPPTVTMYTDTSRPRPFKRDLPRMRRKWPAVLAFGALGLSAWVAFYTFATNQGKITSSVVQQSLRTVKHDPGAQEVIGEAIRFEPEWWLNGDPWILGSVNMLQGHVDLSFRVKGTKGAGTVYFTSIRRDKGMSFEIVRFKLIADNGTVVQIDPATA</sequence>
<dbReference type="InterPro" id="IPR014807">
    <property type="entry name" value="Coa1"/>
</dbReference>
<dbReference type="STRING" id="1314674.A0A0D7B7E7"/>
<keyword evidence="1" id="KW-0812">Transmembrane</keyword>
<dbReference type="PANTHER" id="PTHR28523:SF1">
    <property type="entry name" value="CYTOCHROME C OXIDASE ASSEMBLY FACTOR 1"/>
    <property type="match status" value="1"/>
</dbReference>